<feature type="transmembrane region" description="Helical" evidence="1">
    <location>
        <begin position="126"/>
        <end position="143"/>
    </location>
</feature>
<keyword evidence="1" id="KW-0812">Transmembrane</keyword>
<accession>A0A132ZE82</accession>
<evidence type="ECO:0000313" key="5">
    <source>
        <dbReference type="Proteomes" id="UP000183509"/>
    </source>
</evidence>
<dbReference type="RefSeq" id="WP_002289809.1">
    <property type="nucleotide sequence ID" value="NZ_AP026566.1"/>
</dbReference>
<sequence length="160" mass="18576">MRRKAVIDRLYLFFWFFPIVLLPFTWVNAVVQGAEILGLIQGSGFVVSRNFPALIVFYLVISVGLLLPKSLINHYNWQLLYFSCLLVFTSTFSLLPRLIIGPNGLSESGLKDLAYSSMYFLTIKPWFYLVIASFILATFFYFWTEIRIKSERSVSIKNNY</sequence>
<dbReference type="Proteomes" id="UP000070452">
    <property type="component" value="Unassembled WGS sequence"/>
</dbReference>
<protein>
    <submittedName>
        <fullName evidence="2">Uncharacterized protein</fullName>
    </submittedName>
</protein>
<feature type="transmembrane region" description="Helical" evidence="1">
    <location>
        <begin position="12"/>
        <end position="31"/>
    </location>
</feature>
<dbReference type="PATRIC" id="fig|1352.1358.peg.1265"/>
<gene>
    <name evidence="2" type="ORF">AWT83_09545</name>
    <name evidence="3" type="ORF">DTPHA_603127</name>
</gene>
<feature type="transmembrane region" description="Helical" evidence="1">
    <location>
        <begin position="51"/>
        <end position="67"/>
    </location>
</feature>
<evidence type="ECO:0000313" key="4">
    <source>
        <dbReference type="Proteomes" id="UP000070452"/>
    </source>
</evidence>
<feature type="transmembrane region" description="Helical" evidence="1">
    <location>
        <begin position="79"/>
        <end position="100"/>
    </location>
</feature>
<dbReference type="EMBL" id="LRHK01000001">
    <property type="protein sequence ID" value="KWX18698.1"/>
    <property type="molecule type" value="Genomic_DNA"/>
</dbReference>
<comment type="caution">
    <text evidence="2">The sequence shown here is derived from an EMBL/GenBank/DDBJ whole genome shotgun (WGS) entry which is preliminary data.</text>
</comment>
<keyword evidence="1" id="KW-0472">Membrane</keyword>
<evidence type="ECO:0000256" key="1">
    <source>
        <dbReference type="SAM" id="Phobius"/>
    </source>
</evidence>
<evidence type="ECO:0000313" key="3">
    <source>
        <dbReference type="EMBL" id="SAM54578.1"/>
    </source>
</evidence>
<dbReference type="EMBL" id="FKLM01000151">
    <property type="protein sequence ID" value="SAM54578.1"/>
    <property type="molecule type" value="Genomic_DNA"/>
</dbReference>
<reference evidence="2 4" key="1">
    <citation type="submission" date="2016-01" db="EMBL/GenBank/DDBJ databases">
        <title>Molecular Mechanisms for transfer of large genomic segments between Enterococcus faecium strains.</title>
        <authorList>
            <person name="Garcia-Solache M.A."/>
            <person name="Lebreton F."/>
            <person name="Mclaughlin R.E."/>
            <person name="Whiteaker J.D."/>
            <person name="Gilmore M.S."/>
            <person name="Rice L.B."/>
        </authorList>
    </citation>
    <scope>NUCLEOTIDE SEQUENCE [LARGE SCALE GENOMIC DNA]</scope>
    <source>
        <strain evidence="2 4">D344RRF x C68</strain>
    </source>
</reference>
<dbReference type="Proteomes" id="UP000183509">
    <property type="component" value="Unassembled WGS sequence"/>
</dbReference>
<proteinExistence type="predicted"/>
<name>A0A132ZE82_ENTFC</name>
<reference evidence="3 5" key="2">
    <citation type="submission" date="2016-04" db="EMBL/GenBank/DDBJ databases">
        <authorList>
            <person name="Millard A."/>
        </authorList>
    </citation>
    <scope>NUCLEOTIDE SEQUENCE [LARGE SCALE GENOMIC DNA]</scope>
    <source>
        <strain evidence="3">Isolate 22</strain>
    </source>
</reference>
<organism evidence="2 4">
    <name type="scientific">Enterococcus faecium</name>
    <name type="common">Streptococcus faecium</name>
    <dbReference type="NCBI Taxonomy" id="1352"/>
    <lineage>
        <taxon>Bacteria</taxon>
        <taxon>Bacillati</taxon>
        <taxon>Bacillota</taxon>
        <taxon>Bacilli</taxon>
        <taxon>Lactobacillales</taxon>
        <taxon>Enterococcaceae</taxon>
        <taxon>Enterococcus</taxon>
    </lineage>
</organism>
<dbReference type="AlphaFoldDB" id="A0A132ZE82"/>
<evidence type="ECO:0000313" key="2">
    <source>
        <dbReference type="EMBL" id="KWX18698.1"/>
    </source>
</evidence>
<keyword evidence="1" id="KW-1133">Transmembrane helix</keyword>